<dbReference type="GO" id="GO:0016787">
    <property type="term" value="F:hydrolase activity"/>
    <property type="evidence" value="ECO:0007669"/>
    <property type="project" value="UniProtKB-KW"/>
</dbReference>
<name>A0A846YFG2_9NOCA</name>
<dbReference type="InterPro" id="IPR002933">
    <property type="entry name" value="Peptidase_M20"/>
</dbReference>
<dbReference type="SUPFAM" id="SSF55031">
    <property type="entry name" value="Bacterial exopeptidase dimerisation domain"/>
    <property type="match status" value="1"/>
</dbReference>
<sequence>MDALEMPVGGREKVIHACGHDAHTAMVLAAGQALASNPDRLGEVGIGVRLVFQPAEEAAEGAEEMVQAGLLDGIVRAFALHCDPRLAVGEFGVVVGPMNASADKLTIDFGGEPTGYSAVDASTDKLAVDFNGPGGHTVHPEETADLIRAMSEFTATLQILLTGHIGADGTIEAAFGQFRAGEKMNAIPDSGRVEGMIRRAVIKYPIVHNLLQQRLQELKQRFDGLTYTLDHEPDADPADPSGPVGRPDGSVDLIHAIGEFTRDLDDALTERFESGKIVTVFGKAEAGYDINASHGAGTLTGTIRRAGVDKQEVEQFLNQRLTELKERFPGLKTQLHHDELVPTVVNDPESIVLFMKAIASLGPGAATAIQMSMGGDDFAHFLNHTEKSGAYVNVGIWSGEGDKYSLHQPPLGLDEHALDERALAYGARALAGTVLASGAAATTSTFPSSDRI</sequence>
<dbReference type="PANTHER" id="PTHR11014">
    <property type="entry name" value="PEPTIDASE M20 FAMILY MEMBER"/>
    <property type="match status" value="1"/>
</dbReference>
<proteinExistence type="predicted"/>
<dbReference type="PANTHER" id="PTHR11014:SF63">
    <property type="entry name" value="METALLOPEPTIDASE, PUTATIVE (AFU_ORTHOLOGUE AFUA_6G09600)-RELATED"/>
    <property type="match status" value="1"/>
</dbReference>
<dbReference type="Gene3D" id="3.40.630.10">
    <property type="entry name" value="Zn peptidases"/>
    <property type="match status" value="2"/>
</dbReference>
<dbReference type="EMBL" id="JAAXOT010000010">
    <property type="protein sequence ID" value="NKY58346.1"/>
    <property type="molecule type" value="Genomic_DNA"/>
</dbReference>
<dbReference type="AlphaFoldDB" id="A0A846YFG2"/>
<keyword evidence="2" id="KW-0378">Hydrolase</keyword>
<evidence type="ECO:0000313" key="3">
    <source>
        <dbReference type="Proteomes" id="UP000570678"/>
    </source>
</evidence>
<dbReference type="Pfam" id="PF01546">
    <property type="entry name" value="Peptidase_M20"/>
    <property type="match status" value="1"/>
</dbReference>
<evidence type="ECO:0000313" key="2">
    <source>
        <dbReference type="EMBL" id="NKY58346.1"/>
    </source>
</evidence>
<dbReference type="SUPFAM" id="SSF53187">
    <property type="entry name" value="Zn-dependent exopeptidases"/>
    <property type="match status" value="1"/>
</dbReference>
<comment type="caution">
    <text evidence="2">The sequence shown here is derived from an EMBL/GenBank/DDBJ whole genome shotgun (WGS) entry which is preliminary data.</text>
</comment>
<dbReference type="Proteomes" id="UP000570678">
    <property type="component" value="Unassembled WGS sequence"/>
</dbReference>
<evidence type="ECO:0000256" key="1">
    <source>
        <dbReference type="SAM" id="MobiDB-lite"/>
    </source>
</evidence>
<reference evidence="2 3" key="1">
    <citation type="submission" date="2020-04" db="EMBL/GenBank/DDBJ databases">
        <title>MicrobeNet Type strains.</title>
        <authorList>
            <person name="Nicholson A.C."/>
        </authorList>
    </citation>
    <scope>NUCLEOTIDE SEQUENCE [LARGE SCALE GENOMIC DNA]</scope>
    <source>
        <strain evidence="2 3">JCM 3332</strain>
    </source>
</reference>
<dbReference type="InterPro" id="IPR017439">
    <property type="entry name" value="Amidohydrolase"/>
</dbReference>
<dbReference type="InterPro" id="IPR036264">
    <property type="entry name" value="Bact_exopeptidase_dim_dom"/>
</dbReference>
<protein>
    <submittedName>
        <fullName evidence="2">Amidohydrolase</fullName>
    </submittedName>
</protein>
<dbReference type="Gene3D" id="3.30.70.360">
    <property type="match status" value="2"/>
</dbReference>
<feature type="region of interest" description="Disordered" evidence="1">
    <location>
        <begin position="228"/>
        <end position="248"/>
    </location>
</feature>
<keyword evidence="3" id="KW-1185">Reference proteome</keyword>
<accession>A0A846YFG2</accession>
<organism evidence="2 3">
    <name type="scientific">Nocardia flavorosea</name>
    <dbReference type="NCBI Taxonomy" id="53429"/>
    <lineage>
        <taxon>Bacteria</taxon>
        <taxon>Bacillati</taxon>
        <taxon>Actinomycetota</taxon>
        <taxon>Actinomycetes</taxon>
        <taxon>Mycobacteriales</taxon>
        <taxon>Nocardiaceae</taxon>
        <taxon>Nocardia</taxon>
    </lineage>
</organism>
<gene>
    <name evidence="2" type="ORF">HGA15_19820</name>
</gene>